<keyword evidence="3" id="KW-1185">Reference proteome</keyword>
<sequence length="52" mass="5127">MHDRSQRQSTAGATAASAVAAILSVGLVAACIFGIGPFGGHATAERVAVYAP</sequence>
<evidence type="ECO:0000256" key="1">
    <source>
        <dbReference type="SAM" id="Phobius"/>
    </source>
</evidence>
<feature type="transmembrane region" description="Helical" evidence="1">
    <location>
        <begin position="12"/>
        <end position="35"/>
    </location>
</feature>
<name>A0ABY1I2F7_9HYPH</name>
<dbReference type="Proteomes" id="UP000184290">
    <property type="component" value="Unassembled WGS sequence"/>
</dbReference>
<reference evidence="2 3" key="1">
    <citation type="submission" date="2016-11" db="EMBL/GenBank/DDBJ databases">
        <authorList>
            <person name="Varghese N."/>
            <person name="Submissions S."/>
        </authorList>
    </citation>
    <scope>NUCLEOTIDE SEQUENCE [LARGE SCALE GENOMIC DNA]</scope>
    <source>
        <strain evidence="2 3">DSM 21988</strain>
    </source>
</reference>
<gene>
    <name evidence="2" type="ORF">SAMN02745911_0340</name>
</gene>
<keyword evidence="1" id="KW-1133">Transmembrane helix</keyword>
<dbReference type="PROSITE" id="PS51257">
    <property type="entry name" value="PROKAR_LIPOPROTEIN"/>
    <property type="match status" value="1"/>
</dbReference>
<proteinExistence type="predicted"/>
<protein>
    <submittedName>
        <fullName evidence="2">Uncharacterized protein</fullName>
    </submittedName>
</protein>
<evidence type="ECO:0000313" key="3">
    <source>
        <dbReference type="Proteomes" id="UP000184290"/>
    </source>
</evidence>
<keyword evidence="1" id="KW-0472">Membrane</keyword>
<comment type="caution">
    <text evidence="2">The sequence shown here is derived from an EMBL/GenBank/DDBJ whole genome shotgun (WGS) entry which is preliminary data.</text>
</comment>
<evidence type="ECO:0000313" key="2">
    <source>
        <dbReference type="EMBL" id="SHI49716.1"/>
    </source>
</evidence>
<dbReference type="RefSeq" id="WP_156417277.1">
    <property type="nucleotide sequence ID" value="NZ_FQZC01000001.1"/>
</dbReference>
<dbReference type="EMBL" id="FQZC01000001">
    <property type="protein sequence ID" value="SHI49716.1"/>
    <property type="molecule type" value="Genomic_DNA"/>
</dbReference>
<organism evidence="2 3">
    <name type="scientific">Aureimonas altamirensis DSM 21988</name>
    <dbReference type="NCBI Taxonomy" id="1121026"/>
    <lineage>
        <taxon>Bacteria</taxon>
        <taxon>Pseudomonadati</taxon>
        <taxon>Pseudomonadota</taxon>
        <taxon>Alphaproteobacteria</taxon>
        <taxon>Hyphomicrobiales</taxon>
        <taxon>Aurantimonadaceae</taxon>
        <taxon>Aureimonas</taxon>
    </lineage>
</organism>
<accession>A0ABY1I2F7</accession>
<keyword evidence="1" id="KW-0812">Transmembrane</keyword>